<dbReference type="EMBL" id="CABVLI010000036">
    <property type="protein sequence ID" value="VVT11520.1"/>
    <property type="molecule type" value="Genomic_DNA"/>
</dbReference>
<dbReference type="NCBIfam" id="NF009773">
    <property type="entry name" value="PRK13270.1"/>
    <property type="match status" value="1"/>
</dbReference>
<evidence type="ECO:0000313" key="5">
    <source>
        <dbReference type="EMBL" id="VVT11520.1"/>
    </source>
</evidence>
<dbReference type="InterPro" id="IPR012341">
    <property type="entry name" value="6hp_glycosidase-like_sf"/>
</dbReference>
<dbReference type="InterPro" id="IPR008928">
    <property type="entry name" value="6-hairpin_glycosidase_sf"/>
</dbReference>
<keyword evidence="2 5" id="KW-0326">Glycosidase</keyword>
<dbReference type="GO" id="GO:0004555">
    <property type="term" value="F:alpha,alpha-trehalase activity"/>
    <property type="evidence" value="ECO:0007669"/>
    <property type="project" value="UniProtKB-EC"/>
</dbReference>
<gene>
    <name evidence="5" type="primary">treA</name>
    <name evidence="5" type="ORF">SPHINGO391_410071</name>
</gene>
<dbReference type="Proteomes" id="UP000326857">
    <property type="component" value="Unassembled WGS sequence"/>
</dbReference>
<sequence length="535" mass="58243">MMKTLCRFAALTSVAAMAPAQTVPPPKVAAEAATARSPADVYGALFRAVQQQHVFADGKTFVDAVPKRAADAIMAAYARTRPDGPALKAFVLANFVVPGENDRGSGDLRTHVRALWPQLVREPVIPVVGSSALPLPARYVVPGGRFREIYYWDTYFTMLGLKADGQQPLVESMLDDFTSLIERYGHIPNGTRTYYLSRSQPPYYALMLDLSTNTAPAIAKRRLAALRTEHAFWMKGETCAAGRRACLRVVRMPDGSVLNRYYDDRDTPRDESYAEDVATAAKAAPRPAAATQRDLRAGAESGWDFSSRWLRDPQSLTTIHTTDIVPVDLNSLMFAMERAIAARCRTAGDGACASAFTTRATQRRATIDRYLWQATTPRYADWDLSTGKPTASVNAAMLHPLFVGLASPAQAKAVAKTVRRSLVAEGGLRTTTLKTGQQWDEPNGWAPLQWVAIAGLDANGEPALAKDIARRWIGTVGAAYAETGKMLEKYNIEQRTPGGGGEYPVQDGFGWTNGVASAILDRYPELAARDANPGK</sequence>
<dbReference type="PROSITE" id="PS00928">
    <property type="entry name" value="TREHALASE_2"/>
    <property type="match status" value="1"/>
</dbReference>
<evidence type="ECO:0000256" key="2">
    <source>
        <dbReference type="ARBA" id="ARBA00023295"/>
    </source>
</evidence>
<evidence type="ECO:0000256" key="4">
    <source>
        <dbReference type="SAM" id="SignalP"/>
    </source>
</evidence>
<feature type="compositionally biased region" description="Low complexity" evidence="3">
    <location>
        <begin position="278"/>
        <end position="291"/>
    </location>
</feature>
<dbReference type="GO" id="GO:0005993">
    <property type="term" value="P:trehalose catabolic process"/>
    <property type="evidence" value="ECO:0007669"/>
    <property type="project" value="TreeGrafter"/>
</dbReference>
<feature type="region of interest" description="Disordered" evidence="3">
    <location>
        <begin position="267"/>
        <end position="294"/>
    </location>
</feature>
<dbReference type="SUPFAM" id="SSF48208">
    <property type="entry name" value="Six-hairpin glycosidases"/>
    <property type="match status" value="1"/>
</dbReference>
<evidence type="ECO:0000256" key="3">
    <source>
        <dbReference type="SAM" id="MobiDB-lite"/>
    </source>
</evidence>
<proteinExistence type="predicted"/>
<feature type="chain" id="PRO_5022695875" evidence="4">
    <location>
        <begin position="19"/>
        <end position="535"/>
    </location>
</feature>
<reference evidence="5 6" key="1">
    <citation type="submission" date="2019-09" db="EMBL/GenBank/DDBJ databases">
        <authorList>
            <person name="Dittami M. S."/>
        </authorList>
    </citation>
    <scope>NUCLEOTIDE SEQUENCE [LARGE SCALE GENOMIC DNA]</scope>
    <source>
        <strain evidence="5">SPHINGO391</strain>
    </source>
</reference>
<dbReference type="Gene3D" id="1.50.10.10">
    <property type="match status" value="1"/>
</dbReference>
<feature type="signal peptide" evidence="4">
    <location>
        <begin position="1"/>
        <end position="18"/>
    </location>
</feature>
<dbReference type="InterPro" id="IPR018232">
    <property type="entry name" value="Glyco_hydro_37_CS"/>
</dbReference>
<dbReference type="Pfam" id="PF01204">
    <property type="entry name" value="Trehalase"/>
    <property type="match status" value="1"/>
</dbReference>
<keyword evidence="4" id="KW-0732">Signal</keyword>
<evidence type="ECO:0000313" key="6">
    <source>
        <dbReference type="Proteomes" id="UP000326857"/>
    </source>
</evidence>
<organism evidence="5 6">
    <name type="scientific">Sphingomonas aurantiaca</name>
    <dbReference type="NCBI Taxonomy" id="185949"/>
    <lineage>
        <taxon>Bacteria</taxon>
        <taxon>Pseudomonadati</taxon>
        <taxon>Pseudomonadota</taxon>
        <taxon>Alphaproteobacteria</taxon>
        <taxon>Sphingomonadales</taxon>
        <taxon>Sphingomonadaceae</taxon>
        <taxon>Sphingomonas</taxon>
    </lineage>
</organism>
<dbReference type="EC" id="3.2.1.28" evidence="5"/>
<name>A0A5E7YXR1_9SPHN</name>
<protein>
    <submittedName>
        <fullName evidence="5">Periplasmic trehalase</fullName>
        <ecNumber evidence="5">3.2.1.28</ecNumber>
    </submittedName>
</protein>
<dbReference type="PRINTS" id="PR00744">
    <property type="entry name" value="GLHYDRLASE37"/>
</dbReference>
<dbReference type="PROSITE" id="PS00927">
    <property type="entry name" value="TREHALASE_1"/>
    <property type="match status" value="1"/>
</dbReference>
<dbReference type="PANTHER" id="PTHR23403:SF1">
    <property type="entry name" value="TREHALASE"/>
    <property type="match status" value="1"/>
</dbReference>
<dbReference type="InterPro" id="IPR001661">
    <property type="entry name" value="Glyco_hydro_37"/>
</dbReference>
<dbReference type="AlphaFoldDB" id="A0A5E7YXR1"/>
<keyword evidence="1 5" id="KW-0378">Hydrolase</keyword>
<evidence type="ECO:0000256" key="1">
    <source>
        <dbReference type="ARBA" id="ARBA00022801"/>
    </source>
</evidence>
<dbReference type="PANTHER" id="PTHR23403">
    <property type="entry name" value="TREHALASE"/>
    <property type="match status" value="1"/>
</dbReference>
<accession>A0A5E7YXR1</accession>